<comment type="caution">
    <text evidence="1">The sequence shown here is derived from an EMBL/GenBank/DDBJ whole genome shotgun (WGS) entry which is preliminary data.</text>
</comment>
<reference evidence="1" key="1">
    <citation type="journal article" date="2020" name="Stud. Mycol.">
        <title>101 Dothideomycetes genomes: a test case for predicting lifestyles and emergence of pathogens.</title>
        <authorList>
            <person name="Haridas S."/>
            <person name="Albert R."/>
            <person name="Binder M."/>
            <person name="Bloem J."/>
            <person name="Labutti K."/>
            <person name="Salamov A."/>
            <person name="Andreopoulos B."/>
            <person name="Baker S."/>
            <person name="Barry K."/>
            <person name="Bills G."/>
            <person name="Bluhm B."/>
            <person name="Cannon C."/>
            <person name="Castanera R."/>
            <person name="Culley D."/>
            <person name="Daum C."/>
            <person name="Ezra D."/>
            <person name="Gonzalez J."/>
            <person name="Henrissat B."/>
            <person name="Kuo A."/>
            <person name="Liang C."/>
            <person name="Lipzen A."/>
            <person name="Lutzoni F."/>
            <person name="Magnuson J."/>
            <person name="Mondo S."/>
            <person name="Nolan M."/>
            <person name="Ohm R."/>
            <person name="Pangilinan J."/>
            <person name="Park H.-J."/>
            <person name="Ramirez L."/>
            <person name="Alfaro M."/>
            <person name="Sun H."/>
            <person name="Tritt A."/>
            <person name="Yoshinaga Y."/>
            <person name="Zwiers L.-H."/>
            <person name="Turgeon B."/>
            <person name="Goodwin S."/>
            <person name="Spatafora J."/>
            <person name="Crous P."/>
            <person name="Grigoriev I."/>
        </authorList>
    </citation>
    <scope>NUCLEOTIDE SEQUENCE</scope>
    <source>
        <strain evidence="1">CBS 525.71</strain>
    </source>
</reference>
<dbReference type="Proteomes" id="UP000799754">
    <property type="component" value="Unassembled WGS sequence"/>
</dbReference>
<organism evidence="1 2">
    <name type="scientific">Macroventuria anomochaeta</name>
    <dbReference type="NCBI Taxonomy" id="301207"/>
    <lineage>
        <taxon>Eukaryota</taxon>
        <taxon>Fungi</taxon>
        <taxon>Dikarya</taxon>
        <taxon>Ascomycota</taxon>
        <taxon>Pezizomycotina</taxon>
        <taxon>Dothideomycetes</taxon>
        <taxon>Pleosporomycetidae</taxon>
        <taxon>Pleosporales</taxon>
        <taxon>Pleosporineae</taxon>
        <taxon>Didymellaceae</taxon>
        <taxon>Macroventuria</taxon>
    </lineage>
</organism>
<dbReference type="EMBL" id="MU006722">
    <property type="protein sequence ID" value="KAF2626223.1"/>
    <property type="molecule type" value="Genomic_DNA"/>
</dbReference>
<keyword evidence="2" id="KW-1185">Reference proteome</keyword>
<accession>A0ACB6RWR0</accession>
<evidence type="ECO:0000313" key="2">
    <source>
        <dbReference type="Proteomes" id="UP000799754"/>
    </source>
</evidence>
<protein>
    <submittedName>
        <fullName evidence="1">Uncharacterized protein</fullName>
    </submittedName>
</protein>
<gene>
    <name evidence="1" type="ORF">BU25DRAFT_422785</name>
</gene>
<evidence type="ECO:0000313" key="1">
    <source>
        <dbReference type="EMBL" id="KAF2626223.1"/>
    </source>
</evidence>
<sequence>MVLSKFESLSVRPPTPPKDVEDSDKDVDLDETVQFLEDPFGERPAQPKAVAKVAAKKLLNTPDQSPSSDISIPSSSARKKRVNFEVQTCVSPQKKAVIKLWTPTRSSPLCPLPQTRVSLPLKSILKPTGATITPPPNDEGAAAHQFKSFAEMLESIVKQLAQGERPSRLDAYHSLQRTMQAYDRIPDEQALKNKMSLLTQFIRRDTQAISPTGNGLDSQLIGQALKLLLALFRIPDLTAAMDDEFCSYMVERTIQVLTDASVSKSVVNTHLAMLMQQNFRPRTMTALRVEKIMDGLDTIQDRVKGFSVHAYRLRIYRKLIQQRPDLMIKHTERWFKHTFKALVSGHKDIYQSSLDTAIAAARTIGHDRSVAKSVLAVLNKVRNDGETTLAKVMAQELQKMLDGDNASLVPQIWSAVTGLLRDHIDIKFFTDLEEWLKVFERSLKSDNDQVKIYGNVAYGFLLYAVNASQDTAKGWSKFLLNIPLQQLQRRGSMKKSERDAIFCGYNTLLYYAFRPTASHEQLDRFWNEFVVGFWTALIHQSSSTQAAHACRVVSALLNGSRNPWNAQRALDLRHQVMTQLAETPLVDPRWVRKSLSSILKFVETLLDTTVWSNNVQQEDDPVKTMWSAVLDSLIEASSKEVMASTETKDAMAHIVNFLRRVWDRHTAQLALPQHKEDSWADKFCFLVESVVQKLGALQFADKCLTRNGQDEFEVASTPSFRSRLHGARISPLLYLIDLLVNQSEGKLSDSVRLRAMKLVIEPGFNAQNTRLGKLELLRDCATIVDGSLKVVVALDFWLQIATLLKVSIEQQVPDSNERVSRQLGKEYDVVVELLSLGSAYLLDRPQGLEVLSAFVSTVRKEAGDGALVLAVIEKISERVLARTTDKTACLPYLSMLLQILPSKTISRRVLDQGRQTLWPSSPAAGRNHDFDPYNHLYSVVISVGSAAYTSFEDVESTKGFLVALSASIKTCSTSLLAVYLRKIQEVIRIWVENPQRKLQNKESASKTLRHEVVSLWREVSEAIERLPRKDSQVLLHLEPLITSGFVSRRRSIVNISIATWNKTFGKEDSLRYPPRLETILRRLHNSVELVLPSLDIRDNNIDADLSFCDSDESTEEPRRSARSSRVKESPYKIIKSALNSKPQSPAISSPASRRTSSRRTPKVRLRHDNSQIQFEAVVSSPSNPFVQESQILTERQKEMIERQRLAGGLFANMGAPSPQRDAPPSPMELLSDVQSVDDLPTRNTRTTPLKALAKMGPMGVFLGSSPTPHARRSSQKIVSDDTNIATPTAVRTVRLAEDHDLGSSPPSFEKDNTSKSTQRPSEAAQSFEDRQPDNLYSASFDDGTTMDEEALAAVVTLAEEEDQLNHNHEPSDDIMSDVPSSTIDLQLIAQIDTEMQTSEATTKPDEIVPESNNVFVDAASHPTSENNVPGTQDGSDTEVEPTPRSIRTRKSKKADTNSTSRVGDSLNSTPGKGTPGSQDLRRSTRHSMDSPIHIQLSSVKKQKKPRRKKTESAPEEQASSPLRSQPEQAENEPETAIAASRTGRTRTAKKRKSMNESPTVSESPVATSGSGRKRNMRRSQSNLSQVEGAADIVVEDTPASSKRARQSLNKDVSEAKSTPPLPRELHSSQSKRLSHVQVTLRHDKTIAPAVAEQITASIATVADTAPVTKQAALTQSQIQSQQQAPTGSATPNRSFAERVILTPRSIINKIKEIKNYFLNAPGLVVSRTEERELDDALFDIRREVHAAGQRGEMQGLRMQEVFQVRFRWSMRSMRSLHHSGARSFPMMPLLPQRRPSTNATDSSTLPFRRTSHITMVDRANRPSALSAPKSSGPSAQVDVIGEGGSQKVVASLPSGESVEVYLFGATVTSWKSNGGQTENLWVSENADLTGNKPIRGGVPVVFPIFGPPPKTGPTSKLSQHGFARNSRWEYLGKSSTEDALDTSSVKLDFGLDRNGISEEHRKAWPLDFGLVYSVTLSKDTLQTVITVRNEGDESFEFQFLLHTYFRIKDISKVSVNGLGSVEYIDKVLDATTHTQTEPTLKFNGEVDRVYKDIKIDTTSILEDGKPRFDITRDNVKDTVTWNPWIEKAKATADFAPKDGYKEMVCVEVGAVNGWQKLEKGEVFEGGMLVKSHL</sequence>
<proteinExistence type="predicted"/>
<name>A0ACB6RWR0_9PLEO</name>